<evidence type="ECO:0000313" key="10">
    <source>
        <dbReference type="EMBL" id="PSL24879.1"/>
    </source>
</evidence>
<feature type="domain" description="Homogentisate 1,2-dioxygenase N-terminal" evidence="9">
    <location>
        <begin position="102"/>
        <end position="250"/>
    </location>
</feature>
<proteinExistence type="inferred from homology"/>
<keyword evidence="6 8" id="KW-0408">Iron</keyword>
<dbReference type="GO" id="GO:0004411">
    <property type="term" value="F:homogentisate 1,2-dioxygenase activity"/>
    <property type="evidence" value="ECO:0007669"/>
    <property type="project" value="InterPro"/>
</dbReference>
<evidence type="ECO:0000256" key="4">
    <source>
        <dbReference type="ARBA" id="ARBA00022964"/>
    </source>
</evidence>
<dbReference type="InterPro" id="IPR005708">
    <property type="entry name" value="Homogentis_dOase"/>
</dbReference>
<evidence type="ECO:0000256" key="8">
    <source>
        <dbReference type="PIRSR" id="PIRSR605708-2"/>
    </source>
</evidence>
<keyword evidence="5" id="KW-0560">Oxidoreductase</keyword>
<dbReference type="InterPro" id="IPR046452">
    <property type="entry name" value="HgmA_N"/>
</dbReference>
<dbReference type="PANTHER" id="PTHR11056">
    <property type="entry name" value="HOMOGENTISATE 1,2-DIOXYGENASE"/>
    <property type="match status" value="1"/>
</dbReference>
<evidence type="ECO:0000256" key="2">
    <source>
        <dbReference type="ARBA" id="ARBA00007757"/>
    </source>
</evidence>
<dbReference type="GO" id="GO:0005737">
    <property type="term" value="C:cytoplasm"/>
    <property type="evidence" value="ECO:0007669"/>
    <property type="project" value="TreeGrafter"/>
</dbReference>
<dbReference type="AlphaFoldDB" id="A0A2P8FT43"/>
<dbReference type="RefSeq" id="WP_106604969.1">
    <property type="nucleotide sequence ID" value="NZ_PYGK01000014.1"/>
</dbReference>
<comment type="cofactor">
    <cofactor evidence="1 8">
        <name>Fe cation</name>
        <dbReference type="ChEBI" id="CHEBI:24875"/>
    </cofactor>
</comment>
<dbReference type="Gene3D" id="2.60.120.10">
    <property type="entry name" value="Jelly Rolls"/>
    <property type="match status" value="1"/>
</dbReference>
<evidence type="ECO:0000256" key="5">
    <source>
        <dbReference type="ARBA" id="ARBA00023002"/>
    </source>
</evidence>
<evidence type="ECO:0000256" key="1">
    <source>
        <dbReference type="ARBA" id="ARBA00001962"/>
    </source>
</evidence>
<evidence type="ECO:0000256" key="6">
    <source>
        <dbReference type="ARBA" id="ARBA00023004"/>
    </source>
</evidence>
<dbReference type="GO" id="GO:0046872">
    <property type="term" value="F:metal ion binding"/>
    <property type="evidence" value="ECO:0007669"/>
    <property type="project" value="UniProtKB-KW"/>
</dbReference>
<keyword evidence="4 10" id="KW-0223">Dioxygenase</keyword>
<feature type="active site" description="Proton acceptor" evidence="7">
    <location>
        <position position="263"/>
    </location>
</feature>
<evidence type="ECO:0000259" key="9">
    <source>
        <dbReference type="Pfam" id="PF20510"/>
    </source>
</evidence>
<dbReference type="PANTHER" id="PTHR11056:SF0">
    <property type="entry name" value="HOMOGENTISATE 1,2-DIOXYGENASE"/>
    <property type="match status" value="1"/>
</dbReference>
<dbReference type="InterPro" id="IPR011051">
    <property type="entry name" value="RmlC_Cupin_sf"/>
</dbReference>
<dbReference type="Pfam" id="PF20510">
    <property type="entry name" value="HgmA_N"/>
    <property type="match status" value="1"/>
</dbReference>
<organism evidence="10 11">
    <name type="scientific">Chitinophaga ginsengisoli</name>
    <dbReference type="NCBI Taxonomy" id="363837"/>
    <lineage>
        <taxon>Bacteria</taxon>
        <taxon>Pseudomonadati</taxon>
        <taxon>Bacteroidota</taxon>
        <taxon>Chitinophagia</taxon>
        <taxon>Chitinophagales</taxon>
        <taxon>Chitinophagaceae</taxon>
        <taxon>Chitinophaga</taxon>
    </lineage>
</organism>
<dbReference type="GO" id="GO:0006570">
    <property type="term" value="P:tyrosine metabolic process"/>
    <property type="evidence" value="ECO:0007669"/>
    <property type="project" value="InterPro"/>
</dbReference>
<comment type="similarity">
    <text evidence="2">Belongs to the homogentisate dioxygenase family.</text>
</comment>
<dbReference type="OrthoDB" id="9768662at2"/>
<feature type="binding site" evidence="8">
    <location>
        <position position="306"/>
    </location>
    <ligand>
        <name>Fe cation</name>
        <dbReference type="ChEBI" id="CHEBI:24875"/>
    </ligand>
</feature>
<sequence length="385" mass="44260">MPHYHKLGNIPHKRHTQFRKPDGSLYSEQLFSTEGFSSNSTLLYHCHPPTEIVKVDTPYSAAPRVAEEKMLKHRSFQGFNIQPEDDYLQSRKAVLVNSDCHIVLAAPKQSMTDYFYKNADADELIFVHEGSGVLHTQYGQLPFGYGDYLQIPRGTIYQMKFTGTENRLFIVESFSPIRYPKRYLSQYGQLLEHAPYCERDIRQPQNLETIDEAGDFLIRIKKKGMMYPIHYAHHPFDVVGWDGYEYPFAFSIHDFEPITGRVHQPPPVHQTFEGHNFVVCSFCPRLFDYHPQSIPAPYNHSNIDSDEVLYYVDGDFMSRKHVTRGMITLHPGGIPHGPHPGAVEKSIGAKETKELAVMVDTFHPLQITQDALGIEDDHYVMSWAE</sequence>
<keyword evidence="11" id="KW-1185">Reference proteome</keyword>
<feature type="binding site" evidence="8">
    <location>
        <position position="336"/>
    </location>
    <ligand>
        <name>homogentisate</name>
        <dbReference type="ChEBI" id="CHEBI:16169"/>
    </ligand>
</feature>
<evidence type="ECO:0000256" key="7">
    <source>
        <dbReference type="PIRSR" id="PIRSR605708-1"/>
    </source>
</evidence>
<feature type="binding site" evidence="8">
    <location>
        <position position="336"/>
    </location>
    <ligand>
        <name>Fe cation</name>
        <dbReference type="ChEBI" id="CHEBI:24875"/>
    </ligand>
</feature>
<dbReference type="GO" id="GO:0006559">
    <property type="term" value="P:L-phenylalanine catabolic process"/>
    <property type="evidence" value="ECO:0007669"/>
    <property type="project" value="InterPro"/>
</dbReference>
<evidence type="ECO:0000256" key="3">
    <source>
        <dbReference type="ARBA" id="ARBA00022723"/>
    </source>
</evidence>
<dbReference type="InterPro" id="IPR014710">
    <property type="entry name" value="RmlC-like_jellyroll"/>
</dbReference>
<name>A0A2P8FT43_9BACT</name>
<dbReference type="Proteomes" id="UP000240978">
    <property type="component" value="Unassembled WGS sequence"/>
</dbReference>
<accession>A0A2P8FT43</accession>
<keyword evidence="3 8" id="KW-0479">Metal-binding</keyword>
<gene>
    <name evidence="10" type="ORF">CLV42_11428</name>
</gene>
<dbReference type="EMBL" id="PYGK01000014">
    <property type="protein sequence ID" value="PSL24879.1"/>
    <property type="molecule type" value="Genomic_DNA"/>
</dbReference>
<comment type="caution">
    <text evidence="10">The sequence shown here is derived from an EMBL/GenBank/DDBJ whole genome shotgun (WGS) entry which is preliminary data.</text>
</comment>
<protein>
    <submittedName>
        <fullName evidence="10">Homogentisate 1,2-dioxygenase</fullName>
    </submittedName>
</protein>
<feature type="binding site" evidence="8">
    <location>
        <position position="300"/>
    </location>
    <ligand>
        <name>Fe cation</name>
        <dbReference type="ChEBI" id="CHEBI:24875"/>
    </ligand>
</feature>
<reference evidence="10 11" key="1">
    <citation type="submission" date="2018-03" db="EMBL/GenBank/DDBJ databases">
        <title>Genomic Encyclopedia of Archaeal and Bacterial Type Strains, Phase II (KMG-II): from individual species to whole genera.</title>
        <authorList>
            <person name="Goeker M."/>
        </authorList>
    </citation>
    <scope>NUCLEOTIDE SEQUENCE [LARGE SCALE GENOMIC DNA]</scope>
    <source>
        <strain evidence="10 11">DSM 18107</strain>
    </source>
</reference>
<dbReference type="SUPFAM" id="SSF51182">
    <property type="entry name" value="RmlC-like cupins"/>
    <property type="match status" value="1"/>
</dbReference>
<evidence type="ECO:0000313" key="11">
    <source>
        <dbReference type="Proteomes" id="UP000240978"/>
    </source>
</evidence>